<reference evidence="4" key="2">
    <citation type="submission" date="2015-08" db="UniProtKB">
        <authorList>
            <consortium name="WormBaseParasite"/>
        </authorList>
    </citation>
    <scope>IDENTIFICATION</scope>
</reference>
<name>A0A0K0FGF9_STRVS</name>
<dbReference type="AlphaFoldDB" id="A0A0K0FGF9"/>
<dbReference type="InterPro" id="IPR011344">
    <property type="entry name" value="ssDNA-bd"/>
</dbReference>
<dbReference type="GO" id="GO:0042645">
    <property type="term" value="C:mitochondrial nucleoid"/>
    <property type="evidence" value="ECO:0007669"/>
    <property type="project" value="TreeGrafter"/>
</dbReference>
<sequence>MIRRGLTLLSATRFIPRNARPLSLSAVKLSENVDNNFSEEKRDTFSIFKQQDHHSNNAVKNRAYSMNQVQLIGGVTQDPITKISATSNEYCVLKVATNINYKKANGETVVYTDFHDVYVFRGSASFVKNNVKKGHRVFVTGRLSYNQISSPDGFKYDKAGIVADTIQHFGVRLNKEN</sequence>
<dbReference type="Pfam" id="PF00436">
    <property type="entry name" value="SSB"/>
    <property type="match status" value="1"/>
</dbReference>
<dbReference type="STRING" id="75913.A0A0K0FGF9"/>
<dbReference type="SUPFAM" id="SSF50249">
    <property type="entry name" value="Nucleic acid-binding proteins"/>
    <property type="match status" value="1"/>
</dbReference>
<evidence type="ECO:0000313" key="4">
    <source>
        <dbReference type="WBParaSite" id="SVE_0796000.1"/>
    </source>
</evidence>
<dbReference type="Gene3D" id="2.40.50.140">
    <property type="entry name" value="Nucleic acid-binding proteins"/>
    <property type="match status" value="1"/>
</dbReference>
<organism evidence="3 4">
    <name type="scientific">Strongyloides venezuelensis</name>
    <name type="common">Threadworm</name>
    <dbReference type="NCBI Taxonomy" id="75913"/>
    <lineage>
        <taxon>Eukaryota</taxon>
        <taxon>Metazoa</taxon>
        <taxon>Ecdysozoa</taxon>
        <taxon>Nematoda</taxon>
        <taxon>Chromadorea</taxon>
        <taxon>Rhabditida</taxon>
        <taxon>Tylenchina</taxon>
        <taxon>Panagrolaimomorpha</taxon>
        <taxon>Strongyloidoidea</taxon>
        <taxon>Strongyloididae</taxon>
        <taxon>Strongyloides</taxon>
    </lineage>
</organism>
<accession>A0A0K0FGF9</accession>
<dbReference type="PANTHER" id="PTHR10302">
    <property type="entry name" value="SINGLE-STRANDED DNA-BINDING PROTEIN"/>
    <property type="match status" value="1"/>
</dbReference>
<reference evidence="3" key="1">
    <citation type="submission" date="2014-07" db="EMBL/GenBank/DDBJ databases">
        <authorList>
            <person name="Martin A.A"/>
            <person name="De Silva N."/>
        </authorList>
    </citation>
    <scope>NUCLEOTIDE SEQUENCE</scope>
</reference>
<dbReference type="InterPro" id="IPR000424">
    <property type="entry name" value="Primosome_PriB/ssb"/>
</dbReference>
<keyword evidence="1 2" id="KW-0238">DNA-binding</keyword>
<proteinExistence type="predicted"/>
<evidence type="ECO:0000256" key="2">
    <source>
        <dbReference type="PROSITE-ProRule" id="PRU00252"/>
    </source>
</evidence>
<protein>
    <submittedName>
        <fullName evidence="4">Single-stranded DNA-binding protein, mitochondrial (inferred by orthology to a C. elegans protein)</fullName>
    </submittedName>
</protein>
<dbReference type="PROSITE" id="PS50935">
    <property type="entry name" value="SSB"/>
    <property type="match status" value="1"/>
</dbReference>
<dbReference type="PANTHER" id="PTHR10302:SF0">
    <property type="entry name" value="SINGLE-STRANDED DNA-BINDING PROTEIN, MITOCHONDRIAL"/>
    <property type="match status" value="1"/>
</dbReference>
<dbReference type="InterPro" id="IPR012340">
    <property type="entry name" value="NA-bd_OB-fold"/>
</dbReference>
<dbReference type="GO" id="GO:0003697">
    <property type="term" value="F:single-stranded DNA binding"/>
    <property type="evidence" value="ECO:0007669"/>
    <property type="project" value="InterPro"/>
</dbReference>
<evidence type="ECO:0000313" key="3">
    <source>
        <dbReference type="Proteomes" id="UP000035680"/>
    </source>
</evidence>
<dbReference type="GO" id="GO:0006264">
    <property type="term" value="P:mitochondrial DNA replication"/>
    <property type="evidence" value="ECO:0007669"/>
    <property type="project" value="TreeGrafter"/>
</dbReference>
<evidence type="ECO:0000256" key="1">
    <source>
        <dbReference type="ARBA" id="ARBA00023125"/>
    </source>
</evidence>
<dbReference type="CDD" id="cd04496">
    <property type="entry name" value="SSB_OBF"/>
    <property type="match status" value="1"/>
</dbReference>
<keyword evidence="3" id="KW-1185">Reference proteome</keyword>
<dbReference type="NCBIfam" id="TIGR00621">
    <property type="entry name" value="ssb"/>
    <property type="match status" value="1"/>
</dbReference>
<dbReference type="WBParaSite" id="SVE_0796000.1">
    <property type="protein sequence ID" value="SVE_0796000.1"/>
    <property type="gene ID" value="SVE_0796000"/>
</dbReference>
<dbReference type="Proteomes" id="UP000035680">
    <property type="component" value="Unassembled WGS sequence"/>
</dbReference>